<evidence type="ECO:0000259" key="13">
    <source>
        <dbReference type="SMART" id="SM00382"/>
    </source>
</evidence>
<evidence type="ECO:0000256" key="7">
    <source>
        <dbReference type="ARBA" id="ARBA00022833"/>
    </source>
</evidence>
<dbReference type="Gene3D" id="1.20.272.10">
    <property type="match status" value="1"/>
</dbReference>
<dbReference type="CDD" id="cd00009">
    <property type="entry name" value="AAA"/>
    <property type="match status" value="1"/>
</dbReference>
<comment type="catalytic activity">
    <reaction evidence="10 11">
        <text>DNA(n) + a 2'-deoxyribonucleoside 5'-triphosphate = DNA(n+1) + diphosphate</text>
        <dbReference type="Rhea" id="RHEA:22508"/>
        <dbReference type="Rhea" id="RHEA-COMP:17339"/>
        <dbReference type="Rhea" id="RHEA-COMP:17340"/>
        <dbReference type="ChEBI" id="CHEBI:33019"/>
        <dbReference type="ChEBI" id="CHEBI:61560"/>
        <dbReference type="ChEBI" id="CHEBI:173112"/>
        <dbReference type="EC" id="2.7.7.7"/>
    </reaction>
</comment>
<evidence type="ECO:0000256" key="8">
    <source>
        <dbReference type="ARBA" id="ARBA00022840"/>
    </source>
</evidence>
<keyword evidence="9 11" id="KW-0239">DNA-directed DNA polymerase</keyword>
<dbReference type="OMA" id="RHVDVME"/>
<dbReference type="CDD" id="cd18137">
    <property type="entry name" value="HLD_clamp_pol_III_gamma_tau"/>
    <property type="match status" value="1"/>
</dbReference>
<dbReference type="PANTHER" id="PTHR11669">
    <property type="entry name" value="REPLICATION FACTOR C / DNA POLYMERASE III GAMMA-TAU SUBUNIT"/>
    <property type="match status" value="1"/>
</dbReference>
<dbReference type="PANTHER" id="PTHR11669:SF0">
    <property type="entry name" value="PROTEIN STICHEL-LIKE 2"/>
    <property type="match status" value="1"/>
</dbReference>
<evidence type="ECO:0000313" key="14">
    <source>
        <dbReference type="EMBL" id="NVK96317.1"/>
    </source>
</evidence>
<organism evidence="14 15">
    <name type="scientific">Ruegeria pomeroyi</name>
    <dbReference type="NCBI Taxonomy" id="89184"/>
    <lineage>
        <taxon>Bacteria</taxon>
        <taxon>Pseudomonadati</taxon>
        <taxon>Pseudomonadota</taxon>
        <taxon>Alphaproteobacteria</taxon>
        <taxon>Rhodobacterales</taxon>
        <taxon>Roseobacteraceae</taxon>
        <taxon>Ruegeria</taxon>
    </lineage>
</organism>
<keyword evidence="8 11" id="KW-0067">ATP-binding</keyword>
<feature type="region of interest" description="Disordered" evidence="12">
    <location>
        <begin position="383"/>
        <end position="430"/>
    </location>
</feature>
<dbReference type="NCBIfam" id="TIGR02397">
    <property type="entry name" value="dnaX_nterm"/>
    <property type="match status" value="1"/>
</dbReference>
<dbReference type="GO" id="GO:0005524">
    <property type="term" value="F:ATP binding"/>
    <property type="evidence" value="ECO:0007669"/>
    <property type="project" value="UniProtKB-KW"/>
</dbReference>
<dbReference type="InterPro" id="IPR050238">
    <property type="entry name" value="DNA_Rep/Repair_Clamp_Loader"/>
</dbReference>
<dbReference type="SUPFAM" id="SSF52540">
    <property type="entry name" value="P-loop containing nucleoside triphosphate hydrolases"/>
    <property type="match status" value="1"/>
</dbReference>
<evidence type="ECO:0000256" key="3">
    <source>
        <dbReference type="ARBA" id="ARBA00022695"/>
    </source>
</evidence>
<keyword evidence="2 11" id="KW-0808">Transferase</keyword>
<gene>
    <name evidence="11" type="primary">dnaX</name>
    <name evidence="14" type="ORF">HW564_05235</name>
</gene>
<dbReference type="Pfam" id="PF12169">
    <property type="entry name" value="DNA_pol3_gamma3"/>
    <property type="match status" value="1"/>
</dbReference>
<dbReference type="FunFam" id="1.20.272.10:FF:000003">
    <property type="entry name" value="DNA polymerase III subunit gamma/tau"/>
    <property type="match status" value="1"/>
</dbReference>
<dbReference type="Pfam" id="PF12362">
    <property type="entry name" value="DUF3646"/>
    <property type="match status" value="1"/>
</dbReference>
<dbReference type="EC" id="2.7.7.7" evidence="11"/>
<evidence type="ECO:0000256" key="10">
    <source>
        <dbReference type="ARBA" id="ARBA00049244"/>
    </source>
</evidence>
<proteinExistence type="inferred from homology"/>
<keyword evidence="4 11" id="KW-0235">DNA replication</keyword>
<evidence type="ECO:0000256" key="6">
    <source>
        <dbReference type="ARBA" id="ARBA00022741"/>
    </source>
</evidence>
<dbReference type="Pfam" id="PF13177">
    <property type="entry name" value="DNA_pol3_delta2"/>
    <property type="match status" value="1"/>
</dbReference>
<evidence type="ECO:0000256" key="2">
    <source>
        <dbReference type="ARBA" id="ARBA00022679"/>
    </source>
</evidence>
<dbReference type="InterPro" id="IPR003593">
    <property type="entry name" value="AAA+_ATPase"/>
</dbReference>
<dbReference type="FunFam" id="3.40.50.300:FF:000014">
    <property type="entry name" value="DNA polymerase III subunit gamma/tau"/>
    <property type="match status" value="1"/>
</dbReference>
<evidence type="ECO:0000256" key="11">
    <source>
        <dbReference type="RuleBase" id="RU364063"/>
    </source>
</evidence>
<protein>
    <recommendedName>
        <fullName evidence="11">DNA polymerase III subunit gamma/tau</fullName>
        <ecNumber evidence="11">2.7.7.7</ecNumber>
    </recommendedName>
</protein>
<evidence type="ECO:0000256" key="9">
    <source>
        <dbReference type="ARBA" id="ARBA00022932"/>
    </source>
</evidence>
<name>A0A850LEY5_9RHOB</name>
<comment type="caution">
    <text evidence="14">The sequence shown here is derived from an EMBL/GenBank/DDBJ whole genome shotgun (WGS) entry which is preliminary data.</text>
</comment>
<dbReference type="InterPro" id="IPR045085">
    <property type="entry name" value="HLD_clamp_pol_III_gamma_tau"/>
</dbReference>
<dbReference type="InterPro" id="IPR022754">
    <property type="entry name" value="DNA_pol_III_gamma-3"/>
</dbReference>
<dbReference type="Gene3D" id="1.10.8.60">
    <property type="match status" value="1"/>
</dbReference>
<comment type="subunit">
    <text evidence="11">DNA polymerase III contains a core (composed of alpha, epsilon and theta chains) that associates with a tau subunit. This core dimerizes to form the POLIII' complex. PolIII' associates with the gamma complex (composed of gamma, delta, delta', psi and chi chains) and with the beta chain to form the complete DNA polymerase III complex.</text>
</comment>
<dbReference type="GO" id="GO:0009360">
    <property type="term" value="C:DNA polymerase III complex"/>
    <property type="evidence" value="ECO:0007669"/>
    <property type="project" value="InterPro"/>
</dbReference>
<sequence length="583" mass="63104">MSDAPSTPYQVLARKYRPETFADLVGQDAMVRTLKNAFAADRIAQAFIMTGIRGTGKTTTARIIAKGMNCIGPDGNGGPTTEPCGKCEHCVAIMEGRHVDVMEMDAASRTGVNDIREIIDSVRYRAASARYKIYIIDEVHMLSTSAFNALLKTLEEPPAHVKFIFATTEIRKVPVTVLSRCQRFDLRRIEPEDMIALMRRIADAEGAQIAEDALALIVRAAEGSARDATSLLDQAISHGAGETSAEQVRAMLGLADRGRVLDLMDMILRGDAGAALTELGAQYAEGADPMAVLRDLAEITHWVSVVKITPDAAEDPTVSPDERARGQQMADALAMRVLTRMWQMLLKALEEVAAAPNAMMAAEMAVIRLTHVADLPSPEELIKRLQDAPPPPNPGGGPRVGQGASAPAQNGVSASYAPAPRGGGGGPVAALAQDPQTALARFPTFEHLVELIRANRDGKLLADIEMDLRLVSYQPGRIEFQPTERAPTDLAQRLGSALQRWTGNRWAVSVVAQGGGKTIDEIRNAEKYALEEKAREHPLVQAVLAQFPKARITHIETPEQRAAKVVTEALPEVEDEWDPFEDG</sequence>
<evidence type="ECO:0000256" key="12">
    <source>
        <dbReference type="SAM" id="MobiDB-lite"/>
    </source>
</evidence>
<evidence type="ECO:0000256" key="1">
    <source>
        <dbReference type="ARBA" id="ARBA00006360"/>
    </source>
</evidence>
<reference evidence="14 15" key="1">
    <citation type="journal article" date="2020" name="Proc. Natl. Acad. Sci. U.S.A.">
        <title>Ecological drivers of bacterial community assembly in synthetic phycospheres.</title>
        <authorList>
            <person name="Fu H."/>
            <person name="Uchimiya M."/>
            <person name="Gore J."/>
            <person name="Moran M.A."/>
        </authorList>
    </citation>
    <scope>NUCLEOTIDE SEQUENCE [LARGE SCALE GENOMIC DNA]</scope>
    <source>
        <strain evidence="14">HF-Din03</strain>
    </source>
</reference>
<dbReference type="EMBL" id="JABXIY010000013">
    <property type="protein sequence ID" value="NVK96317.1"/>
    <property type="molecule type" value="Genomic_DNA"/>
</dbReference>
<dbReference type="FunFam" id="1.10.8.60:FF:000013">
    <property type="entry name" value="DNA polymerase III subunit gamma/tau"/>
    <property type="match status" value="1"/>
</dbReference>
<keyword evidence="7" id="KW-0862">Zinc</keyword>
<dbReference type="InterPro" id="IPR012763">
    <property type="entry name" value="DNA_pol_III_sug/sutau_N"/>
</dbReference>
<dbReference type="SUPFAM" id="SSF48019">
    <property type="entry name" value="post-AAA+ oligomerization domain-like"/>
    <property type="match status" value="1"/>
</dbReference>
<keyword evidence="6 11" id="KW-0547">Nucleotide-binding</keyword>
<dbReference type="GO" id="GO:0003677">
    <property type="term" value="F:DNA binding"/>
    <property type="evidence" value="ECO:0007669"/>
    <property type="project" value="InterPro"/>
</dbReference>
<dbReference type="InterPro" id="IPR027417">
    <property type="entry name" value="P-loop_NTPase"/>
</dbReference>
<dbReference type="GO" id="GO:0006261">
    <property type="term" value="P:DNA-templated DNA replication"/>
    <property type="evidence" value="ECO:0007669"/>
    <property type="project" value="TreeGrafter"/>
</dbReference>
<dbReference type="InterPro" id="IPR022107">
    <property type="entry name" value="DNA_pol_III_gamma/tau_C"/>
</dbReference>
<dbReference type="Proteomes" id="UP000565723">
    <property type="component" value="Unassembled WGS sequence"/>
</dbReference>
<dbReference type="NCBIfam" id="NF004046">
    <property type="entry name" value="PRK05563.1"/>
    <property type="match status" value="1"/>
</dbReference>
<accession>A0A850LEY5</accession>
<evidence type="ECO:0000256" key="4">
    <source>
        <dbReference type="ARBA" id="ARBA00022705"/>
    </source>
</evidence>
<evidence type="ECO:0000313" key="15">
    <source>
        <dbReference type="Proteomes" id="UP000565723"/>
    </source>
</evidence>
<comment type="similarity">
    <text evidence="1 11">Belongs to the DnaX/STICHEL family.</text>
</comment>
<dbReference type="Pfam" id="PF22608">
    <property type="entry name" value="DNAX_ATPase_lid"/>
    <property type="match status" value="1"/>
</dbReference>
<keyword evidence="5" id="KW-0479">Metal-binding</keyword>
<dbReference type="InterPro" id="IPR008921">
    <property type="entry name" value="DNA_pol3_clamp-load_cplx_C"/>
</dbReference>
<keyword evidence="3 11" id="KW-0548">Nucleotidyltransferase</keyword>
<comment type="function">
    <text evidence="11">DNA polymerase III is a complex, multichain enzyme responsible for most of the replicative synthesis in bacteria. This DNA polymerase also exhibits 3' to 5' exonuclease activity.</text>
</comment>
<dbReference type="NCBIfam" id="NF006585">
    <property type="entry name" value="PRK09111.1"/>
    <property type="match status" value="1"/>
</dbReference>
<dbReference type="GO" id="GO:0003887">
    <property type="term" value="F:DNA-directed DNA polymerase activity"/>
    <property type="evidence" value="ECO:0007669"/>
    <property type="project" value="UniProtKB-KW"/>
</dbReference>
<feature type="domain" description="AAA+ ATPase" evidence="13">
    <location>
        <begin position="43"/>
        <end position="190"/>
    </location>
</feature>
<dbReference type="AlphaFoldDB" id="A0A850LEY5"/>
<evidence type="ECO:0000256" key="5">
    <source>
        <dbReference type="ARBA" id="ARBA00022723"/>
    </source>
</evidence>
<dbReference type="GO" id="GO:0046872">
    <property type="term" value="F:metal ion binding"/>
    <property type="evidence" value="ECO:0007669"/>
    <property type="project" value="UniProtKB-KW"/>
</dbReference>
<dbReference type="Gene3D" id="3.40.50.300">
    <property type="entry name" value="P-loop containing nucleotide triphosphate hydrolases"/>
    <property type="match status" value="1"/>
</dbReference>
<dbReference type="SMART" id="SM00382">
    <property type="entry name" value="AAA"/>
    <property type="match status" value="1"/>
</dbReference>